<feature type="compositionally biased region" description="Low complexity" evidence="1">
    <location>
        <begin position="1"/>
        <end position="40"/>
    </location>
</feature>
<keyword evidence="4" id="KW-1185">Reference proteome</keyword>
<sequence length="527" mass="56670">MTAVQPGSTPTASTTLAPAPPGAQAVPAQAVPAQAVPAQAGRRRTGVRRPDPPPPFRRGRMRLVPRTVAGRVRALTAAAVLSLAGLLAVTAVAVGNARDGVRVIGHDAGPQVVATGNLYFHLTNMDAQLANALLIGSTRNLGIRRDQALAAFDQSREAAGDALLRAAKLADEPTEERTARESLNALARYERLAGQALLLDERAPHAAGPPQGEVIDIYRRATDLMKLDLLPKAYNLTLDNGTLVRHTYESERSAVQAGRVWVLGFGLLTLALLVLLQFFLAGRFRRMLNPALALSTVAVLVLVVAGSVMLAGQERHLRTAKSEGFDSLLALSRARAISTSANADETRYLVDPGRADTYEQVYLSKSQTVLYRGEGTNLNRYNQAIQRDLGKPDLNPSRERFLGFLGREAAYGGLPGQPDAYAEVLKTYRAFQQSDSRVRALVRENQTGRAVEARLGGGSGGFSSDRDFRAYDRSLNELIKIHDRAFNDAVSAGDAGTRGWNAVLPAVGLILVVLILAGVRPRLAEYR</sequence>
<feature type="region of interest" description="Disordered" evidence="1">
    <location>
        <begin position="1"/>
        <end position="60"/>
    </location>
</feature>
<keyword evidence="2" id="KW-1133">Transmembrane helix</keyword>
<proteinExistence type="predicted"/>
<gene>
    <name evidence="3" type="ORF">GCM10010191_91010</name>
</gene>
<protein>
    <recommendedName>
        <fullName evidence="5">Secreted protein</fullName>
    </recommendedName>
</protein>
<evidence type="ECO:0008006" key="5">
    <source>
        <dbReference type="Google" id="ProtNLM"/>
    </source>
</evidence>
<keyword evidence="2" id="KW-0472">Membrane</keyword>
<accession>A0ABP5XLP8</accession>
<name>A0ABP5XLP8_9ACTN</name>
<feature type="transmembrane region" description="Helical" evidence="2">
    <location>
        <begin position="500"/>
        <end position="519"/>
    </location>
</feature>
<comment type="caution">
    <text evidence="3">The sequence shown here is derived from an EMBL/GenBank/DDBJ whole genome shotgun (WGS) entry which is preliminary data.</text>
</comment>
<feature type="transmembrane region" description="Helical" evidence="2">
    <location>
        <begin position="292"/>
        <end position="312"/>
    </location>
</feature>
<dbReference type="Proteomes" id="UP001501231">
    <property type="component" value="Unassembled WGS sequence"/>
</dbReference>
<feature type="transmembrane region" description="Helical" evidence="2">
    <location>
        <begin position="260"/>
        <end position="280"/>
    </location>
</feature>
<evidence type="ECO:0000256" key="1">
    <source>
        <dbReference type="SAM" id="MobiDB-lite"/>
    </source>
</evidence>
<evidence type="ECO:0000313" key="4">
    <source>
        <dbReference type="Proteomes" id="UP001501231"/>
    </source>
</evidence>
<dbReference type="EMBL" id="BAAARW010000046">
    <property type="protein sequence ID" value="GAA2457136.1"/>
    <property type="molecule type" value="Genomic_DNA"/>
</dbReference>
<organism evidence="3 4">
    <name type="scientific">Actinomadura vinacea</name>
    <dbReference type="NCBI Taxonomy" id="115336"/>
    <lineage>
        <taxon>Bacteria</taxon>
        <taxon>Bacillati</taxon>
        <taxon>Actinomycetota</taxon>
        <taxon>Actinomycetes</taxon>
        <taxon>Streptosporangiales</taxon>
        <taxon>Thermomonosporaceae</taxon>
        <taxon>Actinomadura</taxon>
    </lineage>
</organism>
<reference evidence="4" key="1">
    <citation type="journal article" date="2019" name="Int. J. Syst. Evol. Microbiol.">
        <title>The Global Catalogue of Microorganisms (GCM) 10K type strain sequencing project: providing services to taxonomists for standard genome sequencing and annotation.</title>
        <authorList>
            <consortium name="The Broad Institute Genomics Platform"/>
            <consortium name="The Broad Institute Genome Sequencing Center for Infectious Disease"/>
            <person name="Wu L."/>
            <person name="Ma J."/>
        </authorList>
    </citation>
    <scope>NUCLEOTIDE SEQUENCE [LARGE SCALE GENOMIC DNA]</scope>
    <source>
        <strain evidence="4">JCM 3325</strain>
    </source>
</reference>
<keyword evidence="2" id="KW-0812">Transmembrane</keyword>
<dbReference type="RefSeq" id="WP_344598061.1">
    <property type="nucleotide sequence ID" value="NZ_BAAARW010000046.1"/>
</dbReference>
<feature type="transmembrane region" description="Helical" evidence="2">
    <location>
        <begin position="74"/>
        <end position="94"/>
    </location>
</feature>
<evidence type="ECO:0000313" key="3">
    <source>
        <dbReference type="EMBL" id="GAA2457136.1"/>
    </source>
</evidence>
<evidence type="ECO:0000256" key="2">
    <source>
        <dbReference type="SAM" id="Phobius"/>
    </source>
</evidence>